<dbReference type="EMBL" id="LMYN01000028">
    <property type="protein sequence ID" value="KSA02403.1"/>
    <property type="molecule type" value="Genomic_DNA"/>
</dbReference>
<sequence>MAFNHNYQVEYPRRVSLDNSPLQASSSILSDSQSLWVLFSPSLQTPIANESDILSLTNNTRTDTDAESVEGSSSVLLEAQDRSFSSEEWTRLDVVQQGVNSETTERRRAGLQSESDSLIDHLAGSDVGGFKGQVEGGGHPAAVTRGRQSRLFETPGSELHRRINKWRNNNLDEMVDDNTASWDLDEDLSLQPGPAETERTKRPFYGDDVFAKLSEQEYINFRNVEKNLKQSLEALNNPTYIPFIINHILYKLAHSSANAVEQPSLGTLKTELQKYSSLLKENNTQSFLDSIIENHLRNSHMMHVSNTRRPISDTTSASSLILCGGSWNEL</sequence>
<organism evidence="1 2">
    <name type="scientific">Debaryomyces fabryi</name>
    <dbReference type="NCBI Taxonomy" id="58627"/>
    <lineage>
        <taxon>Eukaryota</taxon>
        <taxon>Fungi</taxon>
        <taxon>Dikarya</taxon>
        <taxon>Ascomycota</taxon>
        <taxon>Saccharomycotina</taxon>
        <taxon>Pichiomycetes</taxon>
        <taxon>Debaryomycetaceae</taxon>
        <taxon>Debaryomyces</taxon>
    </lineage>
</organism>
<reference evidence="1 2" key="1">
    <citation type="submission" date="2015-11" db="EMBL/GenBank/DDBJ databases">
        <title>The genome of Debaryomyces fabryi.</title>
        <authorList>
            <person name="Tafer H."/>
            <person name="Lopandic K."/>
        </authorList>
    </citation>
    <scope>NUCLEOTIDE SEQUENCE [LARGE SCALE GENOMIC DNA]</scope>
    <source>
        <strain evidence="1 2">CBS 789</strain>
    </source>
</reference>
<comment type="caution">
    <text evidence="1">The sequence shown here is derived from an EMBL/GenBank/DDBJ whole genome shotgun (WGS) entry which is preliminary data.</text>
</comment>
<proteinExistence type="predicted"/>
<dbReference type="GeneID" id="26838876"/>
<evidence type="ECO:0000313" key="2">
    <source>
        <dbReference type="Proteomes" id="UP000054251"/>
    </source>
</evidence>
<dbReference type="RefSeq" id="XP_015468505.1">
    <property type="nucleotide sequence ID" value="XM_015610697.1"/>
</dbReference>
<protein>
    <submittedName>
        <fullName evidence="1">Uncharacterized protein</fullName>
    </submittedName>
</protein>
<keyword evidence="2" id="KW-1185">Reference proteome</keyword>
<name>A0A0V1Q1R8_9ASCO</name>
<dbReference type="Proteomes" id="UP000054251">
    <property type="component" value="Unassembled WGS sequence"/>
</dbReference>
<gene>
    <name evidence="1" type="ORF">AC631_01867</name>
</gene>
<accession>A0A0V1Q1R8</accession>
<dbReference type="OrthoDB" id="4078735at2759"/>
<evidence type="ECO:0000313" key="1">
    <source>
        <dbReference type="EMBL" id="KSA02403.1"/>
    </source>
</evidence>
<dbReference type="AlphaFoldDB" id="A0A0V1Q1R8"/>